<evidence type="ECO:0000313" key="1">
    <source>
        <dbReference type="EMBL" id="MBA9050885.1"/>
    </source>
</evidence>
<accession>A0A7W3NHX7</accession>
<dbReference type="RefSeq" id="WP_259408584.1">
    <property type="nucleotide sequence ID" value="NZ_BAAAHW010000016.1"/>
</dbReference>
<evidence type="ECO:0000313" key="2">
    <source>
        <dbReference type="Proteomes" id="UP000577386"/>
    </source>
</evidence>
<keyword evidence="2" id="KW-1185">Reference proteome</keyword>
<dbReference type="Proteomes" id="UP000577386">
    <property type="component" value="Unassembled WGS sequence"/>
</dbReference>
<dbReference type="AlphaFoldDB" id="A0A7W3NHX7"/>
<protein>
    <submittedName>
        <fullName evidence="1">Uncharacterized protein</fullName>
    </submittedName>
</protein>
<dbReference type="InterPro" id="IPR028994">
    <property type="entry name" value="Integrin_alpha_N"/>
</dbReference>
<dbReference type="SUPFAM" id="SSF69318">
    <property type="entry name" value="Integrin alpha N-terminal domain"/>
    <property type="match status" value="1"/>
</dbReference>
<sequence>MFSTWGTSYNAVVGVGDNTGDGRSDLVERDTAGNLYRNAGDGKGPFGASMSGTAVAMAAS</sequence>
<comment type="caution">
    <text evidence="1">The sequence shown here is derived from an EMBL/GenBank/DDBJ whole genome shotgun (WGS) entry which is preliminary data.</text>
</comment>
<gene>
    <name evidence="1" type="ORF">HDA42_000060</name>
</gene>
<organism evidence="1 2">
    <name type="scientific">Streptomyces murinus</name>
    <dbReference type="NCBI Taxonomy" id="33900"/>
    <lineage>
        <taxon>Bacteria</taxon>
        <taxon>Bacillati</taxon>
        <taxon>Actinomycetota</taxon>
        <taxon>Actinomycetes</taxon>
        <taxon>Kitasatosporales</taxon>
        <taxon>Streptomycetaceae</taxon>
        <taxon>Streptomyces</taxon>
    </lineage>
</organism>
<reference evidence="1 2" key="1">
    <citation type="submission" date="2020-08" db="EMBL/GenBank/DDBJ databases">
        <title>Sequencing the genomes of 1000 actinobacteria strains.</title>
        <authorList>
            <person name="Klenk H.-P."/>
        </authorList>
    </citation>
    <scope>NUCLEOTIDE SEQUENCE [LARGE SCALE GENOMIC DNA]</scope>
    <source>
        <strain evidence="1 2">DSM 41827</strain>
    </source>
</reference>
<dbReference type="EMBL" id="JACJIJ010000001">
    <property type="protein sequence ID" value="MBA9050885.1"/>
    <property type="molecule type" value="Genomic_DNA"/>
</dbReference>
<name>A0A7W3NHX7_STRMR</name>
<proteinExistence type="predicted"/>